<dbReference type="Pfam" id="PF01943">
    <property type="entry name" value="Polysacc_synt"/>
    <property type="match status" value="1"/>
</dbReference>
<evidence type="ECO:0000256" key="1">
    <source>
        <dbReference type="ARBA" id="ARBA00004651"/>
    </source>
</evidence>
<feature type="transmembrane region" description="Helical" evidence="6">
    <location>
        <begin position="312"/>
        <end position="331"/>
    </location>
</feature>
<gene>
    <name evidence="7" type="ORF">E5139_01075</name>
</gene>
<dbReference type="AlphaFoldDB" id="A0A4D6K905"/>
<dbReference type="InterPro" id="IPR002797">
    <property type="entry name" value="Polysacc_synth"/>
</dbReference>
<feature type="transmembrane region" description="Helical" evidence="6">
    <location>
        <begin position="158"/>
        <end position="186"/>
    </location>
</feature>
<proteinExistence type="predicted"/>
<feature type="transmembrane region" description="Helical" evidence="6">
    <location>
        <begin position="223"/>
        <end position="251"/>
    </location>
</feature>
<evidence type="ECO:0000313" key="8">
    <source>
        <dbReference type="Proteomes" id="UP000297053"/>
    </source>
</evidence>
<evidence type="ECO:0000256" key="3">
    <source>
        <dbReference type="ARBA" id="ARBA00022692"/>
    </source>
</evidence>
<dbReference type="GeneID" id="42177486"/>
<feature type="transmembrane region" description="Helical" evidence="6">
    <location>
        <begin position="40"/>
        <end position="58"/>
    </location>
</feature>
<keyword evidence="3 6" id="KW-0812">Transmembrane</keyword>
<feature type="transmembrane region" description="Helical" evidence="6">
    <location>
        <begin position="375"/>
        <end position="394"/>
    </location>
</feature>
<organism evidence="7 8">
    <name type="scientific">Halomicrobium mukohataei</name>
    <dbReference type="NCBI Taxonomy" id="57705"/>
    <lineage>
        <taxon>Archaea</taxon>
        <taxon>Methanobacteriati</taxon>
        <taxon>Methanobacteriota</taxon>
        <taxon>Stenosarchaea group</taxon>
        <taxon>Halobacteria</taxon>
        <taxon>Halobacteriales</taxon>
        <taxon>Haloarculaceae</taxon>
        <taxon>Halomicrobium</taxon>
    </lineage>
</organism>
<accession>A0A4D6K905</accession>
<keyword evidence="5 6" id="KW-0472">Membrane</keyword>
<comment type="subcellular location">
    <subcellularLocation>
        <location evidence="1">Cell membrane</location>
        <topology evidence="1">Multi-pass membrane protein</topology>
    </subcellularLocation>
</comment>
<evidence type="ECO:0000313" key="7">
    <source>
        <dbReference type="EMBL" id="QCD64290.1"/>
    </source>
</evidence>
<keyword evidence="4 6" id="KW-1133">Transmembrane helix</keyword>
<dbReference type="PANTHER" id="PTHR30250">
    <property type="entry name" value="PST FAMILY PREDICTED COLANIC ACID TRANSPORTER"/>
    <property type="match status" value="1"/>
</dbReference>
<feature type="transmembrane region" description="Helical" evidence="6">
    <location>
        <begin position="109"/>
        <end position="126"/>
    </location>
</feature>
<dbReference type="EMBL" id="CP039375">
    <property type="protein sequence ID" value="QCD64290.1"/>
    <property type="molecule type" value="Genomic_DNA"/>
</dbReference>
<feature type="transmembrane region" description="Helical" evidence="6">
    <location>
        <begin position="439"/>
        <end position="459"/>
    </location>
</feature>
<sequence>MRIGQTSFVTFVSKFLASGAGFVGTIVFARLLGADVLGRYYLLLSIVAWLALAGTLGFESAIAKRLSEGEDRGAYKVAGGLCMAALTGSIVVLLFLGEGLVEQLFDIRRVEFVAVLLLVGVASSYVDSMLNGVHLVHVASSLRPVRQIVRTALQVGGILLSFGLAALVYGYAAGSLVVVVVGLYFVGRPYRLPTRAHFESLYEYARYAWLGRIRGKTFNQADVLVLGVFVSDELVGVYAITWSLANFLIIFSNAISSALFPELSKLSAEDSFERVSSLVEDSFAYAGLFTIPGLVGGVLLSDRLLQIYGSEFLKGTEVLWLLIVAVLVYGYQSQIVNALSGIDRPGEAFKVNAVLVVSNVVLNFALIWQYRIRGAAVATATSVVLSFVVGYFVLRSHVSVSLPVKRIGTQVVAAAGMGVVVATVERVARPVFPLVDPTATAALLVVVGALAYFALLWALSGEFRTVVRENAPAIGL</sequence>
<dbReference type="PANTHER" id="PTHR30250:SF28">
    <property type="entry name" value="POLYSACCHARIDE BIOSYNTHESIS PROTEIN"/>
    <property type="match status" value="1"/>
</dbReference>
<dbReference type="RefSeq" id="WP_015763703.1">
    <property type="nucleotide sequence ID" value="NZ_CP039375.1"/>
</dbReference>
<dbReference type="OMA" id="TMSHYIR"/>
<name>A0A4D6K905_9EURY</name>
<dbReference type="KEGG" id="halz:E5139_01075"/>
<evidence type="ECO:0000256" key="6">
    <source>
        <dbReference type="SAM" id="Phobius"/>
    </source>
</evidence>
<feature type="transmembrane region" description="Helical" evidence="6">
    <location>
        <begin position="15"/>
        <end position="33"/>
    </location>
</feature>
<evidence type="ECO:0000256" key="5">
    <source>
        <dbReference type="ARBA" id="ARBA00023136"/>
    </source>
</evidence>
<dbReference type="InterPro" id="IPR050833">
    <property type="entry name" value="Poly_Biosynth_Transport"/>
</dbReference>
<reference evidence="7 8" key="2">
    <citation type="submission" date="2019-04" db="EMBL/GenBank/DDBJ databases">
        <authorList>
            <person name="Yang S."/>
            <person name="Wei W."/>
        </authorList>
    </citation>
    <scope>NUCLEOTIDE SEQUENCE [LARGE SCALE GENOMIC DNA]</scope>
    <source>
        <strain evidence="8">ZP60</strain>
    </source>
</reference>
<evidence type="ECO:0000256" key="4">
    <source>
        <dbReference type="ARBA" id="ARBA00022989"/>
    </source>
</evidence>
<reference evidence="7 8" key="1">
    <citation type="submission" date="2019-04" db="EMBL/GenBank/DDBJ databases">
        <title>Complete genome sequence of Arthrobacter sp. ZXY-2 associated with effective atrazine degradation and salt adaptation.</title>
        <authorList>
            <person name="Zhao X."/>
        </authorList>
    </citation>
    <scope>NUCLEOTIDE SEQUENCE [LARGE SCALE GENOMIC DNA]</scope>
    <source>
        <strain evidence="8">ZP60</strain>
    </source>
</reference>
<dbReference type="Proteomes" id="UP000297053">
    <property type="component" value="Chromosome"/>
</dbReference>
<protein>
    <submittedName>
        <fullName evidence="7">Flippase</fullName>
    </submittedName>
</protein>
<feature type="transmembrane region" description="Helical" evidence="6">
    <location>
        <begin position="78"/>
        <end position="97"/>
    </location>
</feature>
<evidence type="ECO:0000256" key="2">
    <source>
        <dbReference type="ARBA" id="ARBA00022475"/>
    </source>
</evidence>
<keyword evidence="2" id="KW-1003">Cell membrane</keyword>
<feature type="transmembrane region" description="Helical" evidence="6">
    <location>
        <begin position="282"/>
        <end position="300"/>
    </location>
</feature>
<dbReference type="GO" id="GO:0005886">
    <property type="term" value="C:plasma membrane"/>
    <property type="evidence" value="ECO:0007669"/>
    <property type="project" value="UniProtKB-SubCell"/>
</dbReference>